<dbReference type="InterPro" id="IPR017476">
    <property type="entry name" value="UDP-Glc/GDP-Man"/>
</dbReference>
<dbReference type="EMBL" id="UINC01149861">
    <property type="protein sequence ID" value="SVD42583.1"/>
    <property type="molecule type" value="Genomic_DNA"/>
</dbReference>
<dbReference type="GO" id="GO:0016616">
    <property type="term" value="F:oxidoreductase activity, acting on the CH-OH group of donors, NAD or NADP as acceptor"/>
    <property type="evidence" value="ECO:0007669"/>
    <property type="project" value="InterPro"/>
</dbReference>
<organism evidence="4">
    <name type="scientific">marine metagenome</name>
    <dbReference type="NCBI Taxonomy" id="408172"/>
    <lineage>
        <taxon>unclassified sequences</taxon>
        <taxon>metagenomes</taxon>
        <taxon>ecological metagenomes</taxon>
    </lineage>
</organism>
<evidence type="ECO:0008006" key="5">
    <source>
        <dbReference type="Google" id="ProtNLM"/>
    </source>
</evidence>
<evidence type="ECO:0000259" key="3">
    <source>
        <dbReference type="Pfam" id="PF03721"/>
    </source>
</evidence>
<dbReference type="GO" id="GO:0000271">
    <property type="term" value="P:polysaccharide biosynthetic process"/>
    <property type="evidence" value="ECO:0007669"/>
    <property type="project" value="InterPro"/>
</dbReference>
<dbReference type="InterPro" id="IPR014026">
    <property type="entry name" value="UDP-Glc/GDP-Man_DH_dimer"/>
</dbReference>
<dbReference type="AlphaFoldDB" id="A0A382V7W6"/>
<proteinExistence type="predicted"/>
<keyword evidence="1" id="KW-0472">Membrane</keyword>
<dbReference type="InterPro" id="IPR028359">
    <property type="entry name" value="UDP_ManNAc/GlcNAc_DH"/>
</dbReference>
<feature type="non-terminal residue" evidence="4">
    <location>
        <position position="254"/>
    </location>
</feature>
<dbReference type="NCBIfam" id="TIGR03026">
    <property type="entry name" value="NDP-sugDHase"/>
    <property type="match status" value="1"/>
</dbReference>
<dbReference type="Pfam" id="PF03721">
    <property type="entry name" value="UDPG_MGDP_dh_N"/>
    <property type="match status" value="1"/>
</dbReference>
<feature type="transmembrane region" description="Helical" evidence="1">
    <location>
        <begin position="12"/>
        <end position="31"/>
    </location>
</feature>
<dbReference type="GO" id="GO:0051287">
    <property type="term" value="F:NAD binding"/>
    <property type="evidence" value="ECO:0007669"/>
    <property type="project" value="InterPro"/>
</dbReference>
<name>A0A382V7W6_9ZZZZ</name>
<dbReference type="Pfam" id="PF00984">
    <property type="entry name" value="UDPG_MGDP_dh"/>
    <property type="match status" value="1"/>
</dbReference>
<dbReference type="PIRSF" id="PIRSF000124">
    <property type="entry name" value="UDPglc_GDPman_dh"/>
    <property type="match status" value="1"/>
</dbReference>
<reference evidence="4" key="1">
    <citation type="submission" date="2018-05" db="EMBL/GenBank/DDBJ databases">
        <authorList>
            <person name="Lanie J.A."/>
            <person name="Ng W.-L."/>
            <person name="Kazmierczak K.M."/>
            <person name="Andrzejewski T.M."/>
            <person name="Davidsen T.M."/>
            <person name="Wayne K.J."/>
            <person name="Tettelin H."/>
            <person name="Glass J.I."/>
            <person name="Rusch D."/>
            <person name="Podicherti R."/>
            <person name="Tsui H.-C.T."/>
            <person name="Winkler M.E."/>
        </authorList>
    </citation>
    <scope>NUCLEOTIDE SEQUENCE</scope>
</reference>
<dbReference type="SUPFAM" id="SSF51735">
    <property type="entry name" value="NAD(P)-binding Rossmann-fold domains"/>
    <property type="match status" value="1"/>
</dbReference>
<feature type="domain" description="UDP-glucose/GDP-mannose dehydrogenase N-terminal" evidence="3">
    <location>
        <begin position="14"/>
        <end position="195"/>
    </location>
</feature>
<dbReference type="InterPro" id="IPR001732">
    <property type="entry name" value="UDP-Glc/GDP-Man_DH_N"/>
</dbReference>
<sequence length="254" mass="27356">MNLFEKISSRRAVVSVIGLGYVGLPLAIEFARAGFRVIAIDNDENRVNQINNGESYLPGVSSNELGELKKANTNSLIATSDYAALDETDAVLVCVPTPLSKTKDPDLSYIIAVADEISVRLSPGMLVVLESTTYPGSTEEVILPKLTNSNGRSLEPGSDFFLAFSPERIDPGRKDHTLTNTPKVLGGVTEQCGQAASALYKTVIETVVPVSSPKVAEMVKLLENTFRATNIALVNEIAIMCERLGIDVWEVIDA</sequence>
<gene>
    <name evidence="4" type="ORF">METZ01_LOCUS395437</name>
</gene>
<dbReference type="InterPro" id="IPR036291">
    <property type="entry name" value="NAD(P)-bd_dom_sf"/>
</dbReference>
<evidence type="ECO:0000259" key="2">
    <source>
        <dbReference type="Pfam" id="PF00984"/>
    </source>
</evidence>
<dbReference type="PANTHER" id="PTHR43491">
    <property type="entry name" value="UDP-N-ACETYL-D-MANNOSAMINE DEHYDROGENASE"/>
    <property type="match status" value="1"/>
</dbReference>
<dbReference type="GO" id="GO:0016628">
    <property type="term" value="F:oxidoreductase activity, acting on the CH-CH group of donors, NAD or NADP as acceptor"/>
    <property type="evidence" value="ECO:0007669"/>
    <property type="project" value="InterPro"/>
</dbReference>
<dbReference type="SUPFAM" id="SSF48179">
    <property type="entry name" value="6-phosphogluconate dehydrogenase C-terminal domain-like"/>
    <property type="match status" value="1"/>
</dbReference>
<keyword evidence="1" id="KW-1133">Transmembrane helix</keyword>
<dbReference type="PANTHER" id="PTHR43491:SF1">
    <property type="entry name" value="UDP-N-ACETYL-D-MANNOSAMINE DEHYDROGENASE"/>
    <property type="match status" value="1"/>
</dbReference>
<dbReference type="InterPro" id="IPR008927">
    <property type="entry name" value="6-PGluconate_DH-like_C_sf"/>
</dbReference>
<evidence type="ECO:0000256" key="1">
    <source>
        <dbReference type="SAM" id="Phobius"/>
    </source>
</evidence>
<evidence type="ECO:0000313" key="4">
    <source>
        <dbReference type="EMBL" id="SVD42583.1"/>
    </source>
</evidence>
<keyword evidence="1" id="KW-0812">Transmembrane</keyword>
<accession>A0A382V7W6</accession>
<feature type="domain" description="UDP-glucose/GDP-mannose dehydrogenase dimerisation" evidence="2">
    <location>
        <begin position="215"/>
        <end position="254"/>
    </location>
</feature>
<dbReference type="PIRSF" id="PIRSF500136">
    <property type="entry name" value="UDP_ManNAc_DH"/>
    <property type="match status" value="1"/>
</dbReference>
<dbReference type="Gene3D" id="3.40.50.720">
    <property type="entry name" value="NAD(P)-binding Rossmann-like Domain"/>
    <property type="match status" value="2"/>
</dbReference>
<protein>
    <recommendedName>
        <fullName evidence="5">UDP-glucose/GDP-mannose dehydrogenase N-terminal domain-containing protein</fullName>
    </recommendedName>
</protein>